<dbReference type="Gene3D" id="1.25.40.10">
    <property type="entry name" value="Tetratricopeptide repeat domain"/>
    <property type="match status" value="2"/>
</dbReference>
<dbReference type="InterPro" id="IPR002182">
    <property type="entry name" value="NB-ARC"/>
</dbReference>
<accession>A0ABN2SZ91</accession>
<feature type="domain" description="NB-ARC" evidence="2">
    <location>
        <begin position="267"/>
        <end position="432"/>
    </location>
</feature>
<dbReference type="InterPro" id="IPR009003">
    <property type="entry name" value="Peptidase_S1_PA"/>
</dbReference>
<dbReference type="EMBL" id="BAAAQM010000051">
    <property type="protein sequence ID" value="GAA1994194.1"/>
    <property type="molecule type" value="Genomic_DNA"/>
</dbReference>
<organism evidence="3 4">
    <name type="scientific">Catenulispora subtropica</name>
    <dbReference type="NCBI Taxonomy" id="450798"/>
    <lineage>
        <taxon>Bacteria</taxon>
        <taxon>Bacillati</taxon>
        <taxon>Actinomycetota</taxon>
        <taxon>Actinomycetes</taxon>
        <taxon>Catenulisporales</taxon>
        <taxon>Catenulisporaceae</taxon>
        <taxon>Catenulispora</taxon>
    </lineage>
</organism>
<dbReference type="InterPro" id="IPR043504">
    <property type="entry name" value="Peptidase_S1_PA_chymotrypsin"/>
</dbReference>
<feature type="repeat" description="TPR" evidence="1">
    <location>
        <begin position="674"/>
        <end position="707"/>
    </location>
</feature>
<feature type="repeat" description="TPR" evidence="1">
    <location>
        <begin position="872"/>
        <end position="905"/>
    </location>
</feature>
<dbReference type="SUPFAM" id="SSF48452">
    <property type="entry name" value="TPR-like"/>
    <property type="match status" value="2"/>
</dbReference>
<comment type="caution">
    <text evidence="3">The sequence shown here is derived from an EMBL/GenBank/DDBJ whole genome shotgun (WGS) entry which is preliminary data.</text>
</comment>
<dbReference type="InterPro" id="IPR011990">
    <property type="entry name" value="TPR-like_helical_dom_sf"/>
</dbReference>
<dbReference type="Gene3D" id="3.40.50.300">
    <property type="entry name" value="P-loop containing nucleotide triphosphate hydrolases"/>
    <property type="match status" value="1"/>
</dbReference>
<dbReference type="SUPFAM" id="SSF52540">
    <property type="entry name" value="P-loop containing nucleoside triphosphate hydrolases"/>
    <property type="match status" value="1"/>
</dbReference>
<keyword evidence="4" id="KW-1185">Reference proteome</keyword>
<dbReference type="PANTHER" id="PTHR47691:SF3">
    <property type="entry name" value="HTH-TYPE TRANSCRIPTIONAL REGULATOR RV0890C-RELATED"/>
    <property type="match status" value="1"/>
</dbReference>
<evidence type="ECO:0000256" key="1">
    <source>
        <dbReference type="PROSITE-ProRule" id="PRU00339"/>
    </source>
</evidence>
<evidence type="ECO:0000313" key="4">
    <source>
        <dbReference type="Proteomes" id="UP001499854"/>
    </source>
</evidence>
<dbReference type="PRINTS" id="PR00364">
    <property type="entry name" value="DISEASERSIST"/>
</dbReference>
<dbReference type="Pfam" id="PF13365">
    <property type="entry name" value="Trypsin_2"/>
    <property type="match status" value="1"/>
</dbReference>
<reference evidence="3 4" key="1">
    <citation type="journal article" date="2019" name="Int. J. Syst. Evol. Microbiol.">
        <title>The Global Catalogue of Microorganisms (GCM) 10K type strain sequencing project: providing services to taxonomists for standard genome sequencing and annotation.</title>
        <authorList>
            <consortium name="The Broad Institute Genomics Platform"/>
            <consortium name="The Broad Institute Genome Sequencing Center for Infectious Disease"/>
            <person name="Wu L."/>
            <person name="Ma J."/>
        </authorList>
    </citation>
    <scope>NUCLEOTIDE SEQUENCE [LARGE SCALE GENOMIC DNA]</scope>
    <source>
        <strain evidence="3 4">JCM 16013</strain>
    </source>
</reference>
<dbReference type="Gene3D" id="2.40.10.10">
    <property type="entry name" value="Trypsin-like serine proteases"/>
    <property type="match status" value="1"/>
</dbReference>
<dbReference type="InterPro" id="IPR027417">
    <property type="entry name" value="P-loop_NTPase"/>
</dbReference>
<dbReference type="Proteomes" id="UP001499854">
    <property type="component" value="Unassembled WGS sequence"/>
</dbReference>
<dbReference type="InterPro" id="IPR019734">
    <property type="entry name" value="TPR_rpt"/>
</dbReference>
<evidence type="ECO:0000259" key="2">
    <source>
        <dbReference type="Pfam" id="PF00931"/>
    </source>
</evidence>
<proteinExistence type="predicted"/>
<dbReference type="PANTHER" id="PTHR47691">
    <property type="entry name" value="REGULATOR-RELATED"/>
    <property type="match status" value="1"/>
</dbReference>
<dbReference type="SUPFAM" id="SSF50494">
    <property type="entry name" value="Trypsin-like serine proteases"/>
    <property type="match status" value="1"/>
</dbReference>
<name>A0ABN2SZ91_9ACTN</name>
<protein>
    <recommendedName>
        <fullName evidence="2">NB-ARC domain-containing protein</fullName>
    </recommendedName>
</protein>
<dbReference type="Pfam" id="PF13424">
    <property type="entry name" value="TPR_12"/>
    <property type="match status" value="3"/>
</dbReference>
<sequence length="970" mass="104924">MSTAGTPGGWDARRAVQTVVVDAAGEKWLGSGYLATAELVLTAEHVLHGAQAAEVRFVDAPGQMRKLSADVVFADARADVAVLRLKRPETRGVPALVFGRPAGPVDCDALGFPRFKLNNDHRAADVPGEGLYRDTYQAAGVCHPEANRYAGTLEVTVSVPPGPDPDGASPWQGMSGAAVFAGGTLIAMLTEHHLRQGPGMLTAFRVDGWYRLLDPRKLADLARLIGLPETMDELAVVRDVGARWETATGGPSMSLPRDVANYTGRAETLDELIAVLDEPAPVLRIHAIDGMAGVGKTTFAVHAAHHLASRFPDGQWFVRLHAHTPGVDPADPDQVLGTLLTADGVTGNLPDGPARAGLWRARTAGRRMLLVLDDALNSAQVRPLLPSAPGTLVLVTSRRPLTGLADATVTGLEVLSSPQACALFTRIVGRRDLRPDDPQVVRLVGLCGHLPLAIGIIAARLRHHRSWSAEDLVDEVTAVGPLPALIGEDESVATAFHLSYRDLNFLQQQMFRLLGASPGIDTDVGAAAAMLEVDPLAAKRLLQDLEEHHLLDEPTRGRYRMHDLVREYARTLPDADPEHSRTAVDRLLVYYQRTAAEHRLHGTEAELSWLRGERPNLLACVEYAADRGRNEALITLTADLAPLLLIEGPWSLAKTLHARAIGAAERCGNRPALATALDNLGRVQSMTGDYTDAIESLEPALVLFRQSGDQVGQAATLNDLGRMRYKVGDYPGANRDLEQALELARGNEDPTRWAAVLHDLGRLRSKNGDRAGALRDQQQALEIYEDVDDGVGLTAVLIELGLTWPDCDDTGAIRYLNRALDQAQLAGNLIGQVDALYGLGTRSQSDDHDRAIWFLQQSLELARHTGDRFGQANALYGLGTVLRRAGDYDGAIRFLEQSLELACQMGHRLGQAEALEEQGECLASTERATEAVVCLRRALDIYRGLGLHQRDQHVAARLAAFDLENTDSPN</sequence>
<dbReference type="Pfam" id="PF00931">
    <property type="entry name" value="NB-ARC"/>
    <property type="match status" value="1"/>
</dbReference>
<keyword evidence="1" id="KW-0802">TPR repeat</keyword>
<dbReference type="PROSITE" id="PS50005">
    <property type="entry name" value="TPR"/>
    <property type="match status" value="3"/>
</dbReference>
<dbReference type="PROSITE" id="PS50293">
    <property type="entry name" value="TPR_REGION"/>
    <property type="match status" value="1"/>
</dbReference>
<feature type="repeat" description="TPR" evidence="1">
    <location>
        <begin position="714"/>
        <end position="747"/>
    </location>
</feature>
<dbReference type="SMART" id="SM00028">
    <property type="entry name" value="TPR"/>
    <property type="match status" value="6"/>
</dbReference>
<evidence type="ECO:0000313" key="3">
    <source>
        <dbReference type="EMBL" id="GAA1994194.1"/>
    </source>
</evidence>
<gene>
    <name evidence="3" type="ORF">GCM10009838_68070</name>
</gene>